<gene>
    <name evidence="2" type="ORF">V9T40_005010</name>
</gene>
<dbReference type="EMBL" id="JBBCAQ010000032">
    <property type="protein sequence ID" value="KAK7584047.1"/>
    <property type="molecule type" value="Genomic_DNA"/>
</dbReference>
<protein>
    <submittedName>
        <fullName evidence="2">Uncharacterized protein</fullName>
    </submittedName>
</protein>
<proteinExistence type="predicted"/>
<feature type="region of interest" description="Disordered" evidence="1">
    <location>
        <begin position="1"/>
        <end position="39"/>
    </location>
</feature>
<evidence type="ECO:0000256" key="1">
    <source>
        <dbReference type="SAM" id="MobiDB-lite"/>
    </source>
</evidence>
<name>A0AAN9TDC3_9HEMI</name>
<comment type="caution">
    <text evidence="2">The sequence shown here is derived from an EMBL/GenBank/DDBJ whole genome shotgun (WGS) entry which is preliminary data.</text>
</comment>
<dbReference type="Proteomes" id="UP001367676">
    <property type="component" value="Unassembled WGS sequence"/>
</dbReference>
<dbReference type="SUPFAM" id="SSF50129">
    <property type="entry name" value="GroES-like"/>
    <property type="match status" value="1"/>
</dbReference>
<organism evidence="2 3">
    <name type="scientific">Parthenolecanium corni</name>
    <dbReference type="NCBI Taxonomy" id="536013"/>
    <lineage>
        <taxon>Eukaryota</taxon>
        <taxon>Metazoa</taxon>
        <taxon>Ecdysozoa</taxon>
        <taxon>Arthropoda</taxon>
        <taxon>Hexapoda</taxon>
        <taxon>Insecta</taxon>
        <taxon>Pterygota</taxon>
        <taxon>Neoptera</taxon>
        <taxon>Paraneoptera</taxon>
        <taxon>Hemiptera</taxon>
        <taxon>Sternorrhyncha</taxon>
        <taxon>Coccoidea</taxon>
        <taxon>Coccidae</taxon>
        <taxon>Parthenolecanium</taxon>
    </lineage>
</organism>
<dbReference type="Gene3D" id="3.90.180.10">
    <property type="entry name" value="Medium-chain alcohol dehydrogenases, catalytic domain"/>
    <property type="match status" value="1"/>
</dbReference>
<sequence>MVEAVEEKKPEQQTEEKKEAVKAESTEKTPEEPPKEMRSVVLTSFGGLKSVKILKKPEPTLGPDDVIIRVKAW</sequence>
<evidence type="ECO:0000313" key="3">
    <source>
        <dbReference type="Proteomes" id="UP001367676"/>
    </source>
</evidence>
<reference evidence="2 3" key="1">
    <citation type="submission" date="2024-03" db="EMBL/GenBank/DDBJ databases">
        <title>Adaptation during the transition from Ophiocordyceps entomopathogen to insect associate is accompanied by gene loss and intensified selection.</title>
        <authorList>
            <person name="Ward C.M."/>
            <person name="Onetto C.A."/>
            <person name="Borneman A.R."/>
        </authorList>
    </citation>
    <scope>NUCLEOTIDE SEQUENCE [LARGE SCALE GENOMIC DNA]</scope>
    <source>
        <strain evidence="2">AWRI1</strain>
        <tissue evidence="2">Single Adult Female</tissue>
    </source>
</reference>
<dbReference type="AlphaFoldDB" id="A0AAN9TDC3"/>
<feature type="compositionally biased region" description="Basic and acidic residues" evidence="1">
    <location>
        <begin position="1"/>
        <end position="38"/>
    </location>
</feature>
<dbReference type="InterPro" id="IPR011032">
    <property type="entry name" value="GroES-like_sf"/>
</dbReference>
<evidence type="ECO:0000313" key="2">
    <source>
        <dbReference type="EMBL" id="KAK7584047.1"/>
    </source>
</evidence>
<keyword evidence="3" id="KW-1185">Reference proteome</keyword>
<accession>A0AAN9TDC3</accession>